<feature type="transmembrane region" description="Helical" evidence="12">
    <location>
        <begin position="129"/>
        <end position="148"/>
    </location>
</feature>
<feature type="compositionally biased region" description="Acidic residues" evidence="13">
    <location>
        <begin position="451"/>
        <end position="462"/>
    </location>
</feature>
<evidence type="ECO:0000256" key="13">
    <source>
        <dbReference type="SAM" id="MobiDB-lite"/>
    </source>
</evidence>
<feature type="transmembrane region" description="Helical" evidence="12">
    <location>
        <begin position="367"/>
        <end position="389"/>
    </location>
</feature>
<dbReference type="InterPro" id="IPR002585">
    <property type="entry name" value="Cyt-d_ubiquinol_oxidase_su_1"/>
</dbReference>
<evidence type="ECO:0000256" key="8">
    <source>
        <dbReference type="ARBA" id="ARBA00022982"/>
    </source>
</evidence>
<dbReference type="PIRSF" id="PIRSF006446">
    <property type="entry name" value="Cyt_quinol_oxidase_1"/>
    <property type="match status" value="1"/>
</dbReference>
<keyword evidence="4 12" id="KW-1003">Cell membrane</keyword>
<evidence type="ECO:0000256" key="7">
    <source>
        <dbReference type="ARBA" id="ARBA00022723"/>
    </source>
</evidence>
<evidence type="ECO:0000313" key="15">
    <source>
        <dbReference type="Proteomes" id="UP001596189"/>
    </source>
</evidence>
<evidence type="ECO:0000256" key="1">
    <source>
        <dbReference type="ARBA" id="ARBA00004651"/>
    </source>
</evidence>
<dbReference type="RefSeq" id="WP_345718167.1">
    <property type="nucleotide sequence ID" value="NZ_BAABFP010000008.1"/>
</dbReference>
<evidence type="ECO:0000256" key="6">
    <source>
        <dbReference type="ARBA" id="ARBA00022692"/>
    </source>
</evidence>
<name>A0ABW1JCG7_9ACTN</name>
<reference evidence="15" key="1">
    <citation type="journal article" date="2019" name="Int. J. Syst. Evol. Microbiol.">
        <title>The Global Catalogue of Microorganisms (GCM) 10K type strain sequencing project: providing services to taxonomists for standard genome sequencing and annotation.</title>
        <authorList>
            <consortium name="The Broad Institute Genomics Platform"/>
            <consortium name="The Broad Institute Genome Sequencing Center for Infectious Disease"/>
            <person name="Wu L."/>
            <person name="Ma J."/>
        </authorList>
    </citation>
    <scope>NUCLEOTIDE SEQUENCE [LARGE SCALE GENOMIC DNA]</scope>
    <source>
        <strain evidence="15">KACC 14249</strain>
    </source>
</reference>
<feature type="transmembrane region" description="Helical" evidence="12">
    <location>
        <begin position="18"/>
        <end position="43"/>
    </location>
</feature>
<evidence type="ECO:0000256" key="4">
    <source>
        <dbReference type="ARBA" id="ARBA00022475"/>
    </source>
</evidence>
<feature type="transmembrane region" description="Helical" evidence="12">
    <location>
        <begin position="55"/>
        <end position="73"/>
    </location>
</feature>
<keyword evidence="5 12" id="KW-0349">Heme</keyword>
<feature type="transmembrane region" description="Helical" evidence="12">
    <location>
        <begin position="180"/>
        <end position="201"/>
    </location>
</feature>
<keyword evidence="6 12" id="KW-0812">Transmembrane</keyword>
<keyword evidence="10 12" id="KW-0408">Iron</keyword>
<dbReference type="Pfam" id="PF01654">
    <property type="entry name" value="Cyt_bd_oxida_I"/>
    <property type="match status" value="1"/>
</dbReference>
<evidence type="ECO:0000256" key="11">
    <source>
        <dbReference type="ARBA" id="ARBA00023136"/>
    </source>
</evidence>
<sequence length="473" mass="52297">MDISQLDLSRLQFATTTIYHFLFVPITIGLAFLVAVLQTMWFRSQDPALRKLTRFFGRLLVINIAIGVVTGIVQEFEFGMNWSQYSRFVGDVFGAPLAMEGLGAFFLESTFLGLWLFGWDILPRRVHLATIWAVAFGAALSAGFIMAANSWMQHPVGYEINASTGRPELTSIGALFTNPVFVWGYAHVLLASLVTGTLLVLSVSAWQVRRGTSPEVFVRSMMLALALLLPVSAVTLGVGSHLGVIETTYQPMKVAAMEGQWDTCAPCSFSAAQVGGWTSDDQQATKIIEIPHLLSILATGSLDGQVVGLNELQAQYQQKYGPGDYIPNVFIQYWSMRVMAYLGSVLPLLGLWGLWLWRRHKLTSARLFLWVSTWAFLAPFAMNTAGWLLTENGRQPWVVQGLLRTKDGNSPSVSLAEVALSLGIFWVLYLALGAVWGFLMLRFARRPLDEDAEDPAAPDDPDSLFPRSPALTY</sequence>
<dbReference type="PANTHER" id="PTHR30365">
    <property type="entry name" value="CYTOCHROME D UBIQUINOL OXIDASE"/>
    <property type="match status" value="1"/>
</dbReference>
<keyword evidence="15" id="KW-1185">Reference proteome</keyword>
<dbReference type="Proteomes" id="UP001596189">
    <property type="component" value="Unassembled WGS sequence"/>
</dbReference>
<feature type="transmembrane region" description="Helical" evidence="12">
    <location>
        <begin position="418"/>
        <end position="439"/>
    </location>
</feature>
<accession>A0ABW1JCG7</accession>
<evidence type="ECO:0000256" key="3">
    <source>
        <dbReference type="ARBA" id="ARBA00022448"/>
    </source>
</evidence>
<organism evidence="14 15">
    <name type="scientific">Angustibacter luteus</name>
    <dbReference type="NCBI Taxonomy" id="658456"/>
    <lineage>
        <taxon>Bacteria</taxon>
        <taxon>Bacillati</taxon>
        <taxon>Actinomycetota</taxon>
        <taxon>Actinomycetes</taxon>
        <taxon>Kineosporiales</taxon>
        <taxon>Kineosporiaceae</taxon>
    </lineage>
</organism>
<evidence type="ECO:0000256" key="9">
    <source>
        <dbReference type="ARBA" id="ARBA00022989"/>
    </source>
</evidence>
<proteinExistence type="inferred from homology"/>
<comment type="caution">
    <text evidence="14">The sequence shown here is derived from an EMBL/GenBank/DDBJ whole genome shotgun (WGS) entry which is preliminary data.</text>
</comment>
<dbReference type="EMBL" id="JBHSRD010000003">
    <property type="protein sequence ID" value="MFC6006690.1"/>
    <property type="molecule type" value="Genomic_DNA"/>
</dbReference>
<comment type="subcellular location">
    <subcellularLocation>
        <location evidence="1">Cell membrane</location>
        <topology evidence="1">Multi-pass membrane protein</topology>
    </subcellularLocation>
</comment>
<feature type="transmembrane region" description="Helical" evidence="12">
    <location>
        <begin position="338"/>
        <end position="355"/>
    </location>
</feature>
<keyword evidence="9 12" id="KW-1133">Transmembrane helix</keyword>
<gene>
    <name evidence="14" type="ORF">ACFQDO_06050</name>
</gene>
<protein>
    <submittedName>
        <fullName evidence="14">Cytochrome ubiquinol oxidase subunit I</fullName>
    </submittedName>
</protein>
<keyword evidence="7 12" id="KW-0479">Metal-binding</keyword>
<comment type="similarity">
    <text evidence="2 12">Belongs to the cytochrome ubiquinol oxidase subunit 1 family.</text>
</comment>
<evidence type="ECO:0000313" key="14">
    <source>
        <dbReference type="EMBL" id="MFC6006690.1"/>
    </source>
</evidence>
<keyword evidence="11 12" id="KW-0472">Membrane</keyword>
<evidence type="ECO:0000256" key="5">
    <source>
        <dbReference type="ARBA" id="ARBA00022617"/>
    </source>
</evidence>
<evidence type="ECO:0000256" key="12">
    <source>
        <dbReference type="PIRNR" id="PIRNR006446"/>
    </source>
</evidence>
<evidence type="ECO:0000256" key="2">
    <source>
        <dbReference type="ARBA" id="ARBA00009819"/>
    </source>
</evidence>
<evidence type="ECO:0000256" key="10">
    <source>
        <dbReference type="ARBA" id="ARBA00023004"/>
    </source>
</evidence>
<dbReference type="PANTHER" id="PTHR30365:SF15">
    <property type="entry name" value="CYTOCHROME BD UBIQUINOL OXIDASE SUBUNIT 1"/>
    <property type="match status" value="1"/>
</dbReference>
<feature type="transmembrane region" description="Helical" evidence="12">
    <location>
        <begin position="222"/>
        <end position="244"/>
    </location>
</feature>
<feature type="transmembrane region" description="Helical" evidence="12">
    <location>
        <begin position="93"/>
        <end position="117"/>
    </location>
</feature>
<feature type="region of interest" description="Disordered" evidence="13">
    <location>
        <begin position="451"/>
        <end position="473"/>
    </location>
</feature>
<keyword evidence="3 12" id="KW-0813">Transport</keyword>
<keyword evidence="8 12" id="KW-0249">Electron transport</keyword>